<dbReference type="RefSeq" id="WP_073194304.1">
    <property type="nucleotide sequence ID" value="NZ_FRBN01000001.1"/>
</dbReference>
<proteinExistence type="predicted"/>
<dbReference type="InterPro" id="IPR011051">
    <property type="entry name" value="RmlC_Cupin_sf"/>
</dbReference>
<organism evidence="3 4">
    <name type="scientific">Roseovarius marisflavi</name>
    <dbReference type="NCBI Taxonomy" id="1054996"/>
    <lineage>
        <taxon>Bacteria</taxon>
        <taxon>Pseudomonadati</taxon>
        <taxon>Pseudomonadota</taxon>
        <taxon>Alphaproteobacteria</taxon>
        <taxon>Rhodobacterales</taxon>
        <taxon>Roseobacteraceae</taxon>
        <taxon>Roseovarius</taxon>
    </lineage>
</organism>
<dbReference type="Pfam" id="PF07883">
    <property type="entry name" value="Cupin_2"/>
    <property type="match status" value="1"/>
</dbReference>
<dbReference type="EMBL" id="FRBN01000001">
    <property type="protein sequence ID" value="SHK82030.1"/>
    <property type="molecule type" value="Genomic_DNA"/>
</dbReference>
<keyword evidence="1" id="KW-0479">Metal-binding</keyword>
<protein>
    <submittedName>
        <fullName evidence="3">Cupin domain-containing protein</fullName>
    </submittedName>
</protein>
<dbReference type="PANTHER" id="PTHR35848">
    <property type="entry name" value="OXALATE-BINDING PROTEIN"/>
    <property type="match status" value="1"/>
</dbReference>
<keyword evidence="4" id="KW-1185">Reference proteome</keyword>
<gene>
    <name evidence="3" type="ORF">SAMN05444414_101373</name>
</gene>
<dbReference type="OrthoDB" id="9810191at2"/>
<evidence type="ECO:0000259" key="2">
    <source>
        <dbReference type="Pfam" id="PF07883"/>
    </source>
</evidence>
<accession>A0A1M6VKK7</accession>
<dbReference type="GO" id="GO:0046872">
    <property type="term" value="F:metal ion binding"/>
    <property type="evidence" value="ECO:0007669"/>
    <property type="project" value="UniProtKB-KW"/>
</dbReference>
<dbReference type="Gene3D" id="2.60.120.10">
    <property type="entry name" value="Jelly Rolls"/>
    <property type="match status" value="1"/>
</dbReference>
<dbReference type="AlphaFoldDB" id="A0A1M6VKK7"/>
<dbReference type="InterPro" id="IPR051610">
    <property type="entry name" value="GPI/OXD"/>
</dbReference>
<sequence length="119" mass="13161">MGIINTSRAAQYHWQETCDGWPLVAQPGLSVKQERMPPGTSEERHFHARARQFFYVLSGVLCIEVGGEMFHLSAQDGIEIAPNTPHQARNDSESDLEFLVISAPGTQDDRVAADAAPQR</sequence>
<reference evidence="4" key="1">
    <citation type="submission" date="2016-11" db="EMBL/GenBank/DDBJ databases">
        <authorList>
            <person name="Varghese N."/>
            <person name="Submissions S."/>
        </authorList>
    </citation>
    <scope>NUCLEOTIDE SEQUENCE [LARGE SCALE GENOMIC DNA]</scope>
    <source>
        <strain evidence="4">DSM 29327</strain>
    </source>
</reference>
<dbReference type="PANTHER" id="PTHR35848:SF9">
    <property type="entry name" value="SLL1358 PROTEIN"/>
    <property type="match status" value="1"/>
</dbReference>
<dbReference type="InterPro" id="IPR014710">
    <property type="entry name" value="RmlC-like_jellyroll"/>
</dbReference>
<dbReference type="InterPro" id="IPR013096">
    <property type="entry name" value="Cupin_2"/>
</dbReference>
<dbReference type="STRING" id="1054996.SAMN05444414_101373"/>
<dbReference type="Proteomes" id="UP000184191">
    <property type="component" value="Unassembled WGS sequence"/>
</dbReference>
<dbReference type="SUPFAM" id="SSF51182">
    <property type="entry name" value="RmlC-like cupins"/>
    <property type="match status" value="1"/>
</dbReference>
<evidence type="ECO:0000313" key="4">
    <source>
        <dbReference type="Proteomes" id="UP000184191"/>
    </source>
</evidence>
<evidence type="ECO:0000256" key="1">
    <source>
        <dbReference type="ARBA" id="ARBA00022723"/>
    </source>
</evidence>
<evidence type="ECO:0000313" key="3">
    <source>
        <dbReference type="EMBL" id="SHK82030.1"/>
    </source>
</evidence>
<name>A0A1M6VKK7_9RHOB</name>
<feature type="domain" description="Cupin type-2" evidence="2">
    <location>
        <begin position="34"/>
        <end position="101"/>
    </location>
</feature>